<organism evidence="1 2">
    <name type="scientific">Cucurbita argyrosperma subsp. sororia</name>
    <dbReference type="NCBI Taxonomy" id="37648"/>
    <lineage>
        <taxon>Eukaryota</taxon>
        <taxon>Viridiplantae</taxon>
        <taxon>Streptophyta</taxon>
        <taxon>Embryophyta</taxon>
        <taxon>Tracheophyta</taxon>
        <taxon>Spermatophyta</taxon>
        <taxon>Magnoliopsida</taxon>
        <taxon>eudicotyledons</taxon>
        <taxon>Gunneridae</taxon>
        <taxon>Pentapetalae</taxon>
        <taxon>rosids</taxon>
        <taxon>fabids</taxon>
        <taxon>Cucurbitales</taxon>
        <taxon>Cucurbitaceae</taxon>
        <taxon>Cucurbiteae</taxon>
        <taxon>Cucurbita</taxon>
    </lineage>
</organism>
<protein>
    <submittedName>
        <fullName evidence="1">Uncharacterized protein</fullName>
    </submittedName>
</protein>
<dbReference type="Proteomes" id="UP000685013">
    <property type="component" value="Chromosome 1"/>
</dbReference>
<keyword evidence="2" id="KW-1185">Reference proteome</keyword>
<gene>
    <name evidence="1" type="ORF">SDJN03_00781</name>
</gene>
<accession>A0AAV6P501</accession>
<evidence type="ECO:0000313" key="2">
    <source>
        <dbReference type="Proteomes" id="UP000685013"/>
    </source>
</evidence>
<evidence type="ECO:0000313" key="1">
    <source>
        <dbReference type="EMBL" id="KAG6607439.1"/>
    </source>
</evidence>
<feature type="non-terminal residue" evidence="1">
    <location>
        <position position="1"/>
    </location>
</feature>
<sequence length="125" mass="14192">MVAVPVAAMTAGSACWRSQPLDEAFYDVICKHNGRAQASGQNKESYQIREEVGRLFDMRFDVTFFIASNSCDLVRDYQGIFAIKHRSSVHIRVLKKDIAWICYEHVFDKDMDDVKLAAISNPKST</sequence>
<reference evidence="1 2" key="1">
    <citation type="journal article" date="2021" name="Hortic Res">
        <title>The domestication of Cucurbita argyrosperma as revealed by the genome of its wild relative.</title>
        <authorList>
            <person name="Barrera-Redondo J."/>
            <person name="Sanchez-de la Vega G."/>
            <person name="Aguirre-Liguori J.A."/>
            <person name="Castellanos-Morales G."/>
            <person name="Gutierrez-Guerrero Y.T."/>
            <person name="Aguirre-Dugua X."/>
            <person name="Aguirre-Planter E."/>
            <person name="Tenaillon M.I."/>
            <person name="Lira-Saade R."/>
            <person name="Eguiarte L.E."/>
        </authorList>
    </citation>
    <scope>NUCLEOTIDE SEQUENCE [LARGE SCALE GENOMIC DNA]</scope>
    <source>
        <strain evidence="1">JBR-2021</strain>
    </source>
</reference>
<dbReference type="EMBL" id="JAGKQH010000001">
    <property type="protein sequence ID" value="KAG6607439.1"/>
    <property type="molecule type" value="Genomic_DNA"/>
</dbReference>
<name>A0AAV6P501_9ROSI</name>
<comment type="caution">
    <text evidence="1">The sequence shown here is derived from an EMBL/GenBank/DDBJ whole genome shotgun (WGS) entry which is preliminary data.</text>
</comment>
<dbReference type="AlphaFoldDB" id="A0AAV6P501"/>
<proteinExistence type="predicted"/>